<proteinExistence type="predicted"/>
<protein>
    <submittedName>
        <fullName evidence="1">Uncharacterized protein</fullName>
    </submittedName>
</protein>
<dbReference type="AlphaFoldDB" id="A0A4R4EM98"/>
<evidence type="ECO:0000313" key="2">
    <source>
        <dbReference type="Proteomes" id="UP000295418"/>
    </source>
</evidence>
<comment type="caution">
    <text evidence="1">The sequence shown here is derived from an EMBL/GenBank/DDBJ whole genome shotgun (WGS) entry which is preliminary data.</text>
</comment>
<gene>
    <name evidence="1" type="ORF">E0485_01220</name>
</gene>
<dbReference type="RefSeq" id="WP_132415732.1">
    <property type="nucleotide sequence ID" value="NZ_SKFG01000001.1"/>
</dbReference>
<sequence>MKACNHFRFMDEGNEYGWNDLTFKFYPDGHVVIMDNETSNLVNPKQLKGKALDFYIRKRIYLIKTNLQEQQLKYAN</sequence>
<dbReference type="EMBL" id="SKFG01000001">
    <property type="protein sequence ID" value="TCZ80937.1"/>
    <property type="molecule type" value="Genomic_DNA"/>
</dbReference>
<reference evidence="1 2" key="1">
    <citation type="submission" date="2019-03" db="EMBL/GenBank/DDBJ databases">
        <authorList>
            <person name="Kim M.K.M."/>
        </authorList>
    </citation>
    <scope>NUCLEOTIDE SEQUENCE [LARGE SCALE GENOMIC DNA]</scope>
    <source>
        <strain evidence="1 2">18JY21-1</strain>
    </source>
</reference>
<accession>A0A4R4EM98</accession>
<dbReference type="Proteomes" id="UP000295418">
    <property type="component" value="Unassembled WGS sequence"/>
</dbReference>
<evidence type="ECO:0000313" key="1">
    <source>
        <dbReference type="EMBL" id="TCZ80937.1"/>
    </source>
</evidence>
<keyword evidence="2" id="KW-1185">Reference proteome</keyword>
<name>A0A4R4EM98_9BACL</name>
<organism evidence="1 2">
    <name type="scientific">Paenibacillus albiflavus</name>
    <dbReference type="NCBI Taxonomy" id="2545760"/>
    <lineage>
        <taxon>Bacteria</taxon>
        <taxon>Bacillati</taxon>
        <taxon>Bacillota</taxon>
        <taxon>Bacilli</taxon>
        <taxon>Bacillales</taxon>
        <taxon>Paenibacillaceae</taxon>
        <taxon>Paenibacillus</taxon>
    </lineage>
</organism>
<dbReference type="OrthoDB" id="2679154at2"/>